<accession>A0A0N7MQT9</accession>
<dbReference type="Pfam" id="PF02367">
    <property type="entry name" value="TsaE"/>
    <property type="match status" value="1"/>
</dbReference>
<keyword evidence="14" id="KW-1185">Reference proteome</keyword>
<accession>A0A0N7MUW6</accession>
<sequence>MLGKFLTRSENETINLGREFSKVLKAGDVVALYGELGSGKTRFIQGVCKGLGVSEVVNSPTFIIMNRYEGRLKVYHFDFYRIDEVDEIIEIGFNEFIYNDAVSLIEWAEKVGEILPDSRYEVVLNFGSNENERIIEISKL</sequence>
<accession>A0A0P1MXQ2</accession>
<accession>A0A0P1N0N3</accession>
<organism evidence="12 13">
    <name type="scientific">Candidatus Kryptonium thompsonii</name>
    <dbReference type="NCBI Taxonomy" id="1633631"/>
    <lineage>
        <taxon>Bacteria</taxon>
        <taxon>Pseudomonadati</taxon>
        <taxon>Candidatus Kryptoniota</taxon>
        <taxon>Candidatus Kryptonium</taxon>
    </lineage>
</organism>
<dbReference type="STRING" id="1633631.GCA_001442925_00005"/>
<accession>A0A0P1P3C5</accession>
<keyword evidence="7" id="KW-0547">Nucleotide-binding</keyword>
<evidence type="ECO:0000256" key="3">
    <source>
        <dbReference type="ARBA" id="ARBA00019010"/>
    </source>
</evidence>
<evidence type="ECO:0000256" key="6">
    <source>
        <dbReference type="ARBA" id="ARBA00022723"/>
    </source>
</evidence>
<evidence type="ECO:0000256" key="7">
    <source>
        <dbReference type="ARBA" id="ARBA00022741"/>
    </source>
</evidence>
<evidence type="ECO:0000256" key="2">
    <source>
        <dbReference type="ARBA" id="ARBA00007599"/>
    </source>
</evidence>
<evidence type="ECO:0000313" key="11">
    <source>
        <dbReference type="EMBL" id="CUS84127.1"/>
    </source>
</evidence>
<protein>
    <recommendedName>
        <fullName evidence="3">tRNA threonylcarbamoyladenosine biosynthesis protein TsaE</fullName>
    </recommendedName>
    <alternativeName>
        <fullName evidence="10">t(6)A37 threonylcarbamoyladenosine biosynthesis protein TsaE</fullName>
    </alternativeName>
</protein>
<gene>
    <name evidence="12" type="ORF">JGI4_00005</name>
    <name evidence="11" type="ORF">JGI8_00774</name>
</gene>
<accession>A0A0N7MNL3</accession>
<dbReference type="PANTHER" id="PTHR33540:SF2">
    <property type="entry name" value="TRNA THREONYLCARBAMOYLADENOSINE BIOSYNTHESIS PROTEIN TSAE"/>
    <property type="match status" value="1"/>
</dbReference>
<dbReference type="GO" id="GO:0046872">
    <property type="term" value="F:metal ion binding"/>
    <property type="evidence" value="ECO:0007669"/>
    <property type="project" value="UniProtKB-KW"/>
</dbReference>
<dbReference type="PANTHER" id="PTHR33540">
    <property type="entry name" value="TRNA THREONYLCARBAMOYLADENOSINE BIOSYNTHESIS PROTEIN TSAE"/>
    <property type="match status" value="1"/>
</dbReference>
<dbReference type="Proteomes" id="UP000182011">
    <property type="component" value="Unassembled WGS sequence"/>
</dbReference>
<keyword evidence="8" id="KW-0067">ATP-binding</keyword>
<accession>A0A0P1LQA4</accession>
<dbReference type="NCBIfam" id="TIGR00150">
    <property type="entry name" value="T6A_YjeE"/>
    <property type="match status" value="1"/>
</dbReference>
<evidence type="ECO:0000256" key="5">
    <source>
        <dbReference type="ARBA" id="ARBA00022694"/>
    </source>
</evidence>
<accession>A0A0S4MRC9</accession>
<accession>A0A0P1L6H5</accession>
<keyword evidence="6" id="KW-0479">Metal-binding</keyword>
<accession>A0A0P1L6U3</accession>
<evidence type="ECO:0000313" key="12">
    <source>
        <dbReference type="EMBL" id="CUU00527.1"/>
    </source>
</evidence>
<dbReference type="AlphaFoldDB" id="A0A0P1N0N3"/>
<evidence type="ECO:0000256" key="10">
    <source>
        <dbReference type="ARBA" id="ARBA00032441"/>
    </source>
</evidence>
<evidence type="ECO:0000313" key="13">
    <source>
        <dbReference type="Proteomes" id="UP000182011"/>
    </source>
</evidence>
<comment type="subcellular location">
    <subcellularLocation>
        <location evidence="1">Cytoplasm</location>
    </subcellularLocation>
</comment>
<evidence type="ECO:0000256" key="4">
    <source>
        <dbReference type="ARBA" id="ARBA00022490"/>
    </source>
</evidence>
<evidence type="ECO:0000256" key="1">
    <source>
        <dbReference type="ARBA" id="ARBA00004496"/>
    </source>
</evidence>
<accession>A0A0P1LHK3</accession>
<accession>A0A0P1P0L6</accession>
<accession>A0A0P1LYH1</accession>
<dbReference type="GO" id="GO:0005737">
    <property type="term" value="C:cytoplasm"/>
    <property type="evidence" value="ECO:0007669"/>
    <property type="project" value="UniProtKB-SubCell"/>
</dbReference>
<dbReference type="GO" id="GO:0005524">
    <property type="term" value="F:ATP binding"/>
    <property type="evidence" value="ECO:0007669"/>
    <property type="project" value="UniProtKB-KW"/>
</dbReference>
<evidence type="ECO:0000256" key="9">
    <source>
        <dbReference type="ARBA" id="ARBA00022842"/>
    </source>
</evidence>
<keyword evidence="9" id="KW-0460">Magnesium</keyword>
<dbReference type="EMBL" id="FAOP01000001">
    <property type="protein sequence ID" value="CUU00527.1"/>
    <property type="molecule type" value="Genomic_DNA"/>
</dbReference>
<reference evidence="11 14" key="1">
    <citation type="submission" date="2015-11" db="EMBL/GenBank/DDBJ databases">
        <authorList>
            <person name="Varghese N."/>
        </authorList>
    </citation>
    <scope>NUCLEOTIDE SEQUENCE [LARGE SCALE GENOMIC DNA]</scope>
    <source>
        <strain evidence="11 14">JGI-8</strain>
    </source>
</reference>
<keyword evidence="4" id="KW-0963">Cytoplasm</keyword>
<dbReference type="OrthoDB" id="9815896at2"/>
<dbReference type="RefSeq" id="WP_047133532.1">
    <property type="nucleotide sequence ID" value="NZ_CZVI01000007.1"/>
</dbReference>
<keyword evidence="5" id="KW-0819">tRNA processing</keyword>
<dbReference type="SUPFAM" id="SSF52540">
    <property type="entry name" value="P-loop containing nucleoside triphosphate hydrolases"/>
    <property type="match status" value="1"/>
</dbReference>
<comment type="similarity">
    <text evidence="2">Belongs to the TsaE family.</text>
</comment>
<dbReference type="GO" id="GO:0002949">
    <property type="term" value="P:tRNA threonylcarbamoyladenosine modification"/>
    <property type="evidence" value="ECO:0007669"/>
    <property type="project" value="InterPro"/>
</dbReference>
<dbReference type="Proteomes" id="UP000182200">
    <property type="component" value="Unassembled WGS sequence"/>
</dbReference>
<dbReference type="Gene3D" id="3.40.50.300">
    <property type="entry name" value="P-loop containing nucleotide triphosphate hydrolases"/>
    <property type="match status" value="1"/>
</dbReference>
<name>A0A0P1N0N3_9BACT</name>
<evidence type="ECO:0000256" key="8">
    <source>
        <dbReference type="ARBA" id="ARBA00022840"/>
    </source>
</evidence>
<evidence type="ECO:0000313" key="14">
    <source>
        <dbReference type="Proteomes" id="UP000182200"/>
    </source>
</evidence>
<dbReference type="InterPro" id="IPR003442">
    <property type="entry name" value="T6A_TsaE"/>
</dbReference>
<dbReference type="InterPro" id="IPR027417">
    <property type="entry name" value="P-loop_NTPase"/>
</dbReference>
<reference evidence="12 13" key="2">
    <citation type="submission" date="2015-11" db="EMBL/GenBank/DDBJ databases">
        <authorList>
            <person name="Zhang Y."/>
            <person name="Guo Z."/>
        </authorList>
    </citation>
    <scope>NUCLEOTIDE SEQUENCE [LARGE SCALE GENOMIC DNA]</scope>
    <source>
        <strain evidence="12">JGI-4</strain>
    </source>
</reference>
<proteinExistence type="inferred from homology"/>
<dbReference type="EMBL" id="CZVI01000007">
    <property type="protein sequence ID" value="CUS84127.1"/>
    <property type="molecule type" value="Genomic_DNA"/>
</dbReference>